<sequence length="190" mass="20072">MVKKGTIATIIAVPIVALGGAGGYYAWQQHNEAQQRQERRLSKAEHALSSLRSESAKQATTDKKTASSISQSSVDAATSNDTSVAESASAAASTASTAAASQYDIFSDPNASIEQVTQAAREVVNQYTQTDLSSWALSGIRYVDGGYHVQATDPNSTTSVRYQFHMTPHEATVTMDSSSNPGMAAGTINY</sequence>
<dbReference type="EMBL" id="CP020928">
    <property type="protein sequence ID" value="AWF94756.1"/>
    <property type="molecule type" value="Genomic_DNA"/>
</dbReference>
<accession>A0A0D1JQE0</accession>
<dbReference type="Proteomes" id="UP000320012">
    <property type="component" value="Unassembled WGS sequence"/>
</dbReference>
<organism evidence="4 6">
    <name type="scientific">Weissella cibaria</name>
    <dbReference type="NCBI Taxonomy" id="137591"/>
    <lineage>
        <taxon>Bacteria</taxon>
        <taxon>Bacillati</taxon>
        <taxon>Bacillota</taxon>
        <taxon>Bacilli</taxon>
        <taxon>Lactobacillales</taxon>
        <taxon>Lactobacillaceae</taxon>
        <taxon>Weissella</taxon>
    </lineage>
</organism>
<evidence type="ECO:0000256" key="1">
    <source>
        <dbReference type="SAM" id="MobiDB-lite"/>
    </source>
</evidence>
<feature type="region of interest" description="Disordered" evidence="1">
    <location>
        <begin position="39"/>
        <end position="78"/>
    </location>
</feature>
<dbReference type="Proteomes" id="UP000244870">
    <property type="component" value="Chromosome"/>
</dbReference>
<feature type="transmembrane region" description="Helical" evidence="2">
    <location>
        <begin position="7"/>
        <end position="27"/>
    </location>
</feature>
<keyword evidence="2" id="KW-0472">Membrane</keyword>
<feature type="compositionally biased region" description="Polar residues" evidence="1">
    <location>
        <begin position="50"/>
        <end position="59"/>
    </location>
</feature>
<reference evidence="5 8" key="3">
    <citation type="submission" date="2019-07" db="EMBL/GenBank/DDBJ databases">
        <title>Genome sequence of Weissella cibaria GK1.</title>
        <authorList>
            <person name="Choi H.-J."/>
        </authorList>
    </citation>
    <scope>NUCLEOTIDE SEQUENCE [LARGE SCALE GENOMIC DNA]</scope>
    <source>
        <strain evidence="5 8">GK1</strain>
    </source>
</reference>
<dbReference type="EMBL" id="VNHC01000002">
    <property type="protein sequence ID" value="TVV26715.1"/>
    <property type="molecule type" value="Genomic_DNA"/>
</dbReference>
<dbReference type="EMBL" id="JWHT01000034">
    <property type="protein sequence ID" value="KIU23478.1"/>
    <property type="molecule type" value="Genomic_DNA"/>
</dbReference>
<name>A0A0D1JQE0_9LACO</name>
<dbReference type="Proteomes" id="UP000032289">
    <property type="component" value="Unassembled WGS sequence"/>
</dbReference>
<evidence type="ECO:0000313" key="6">
    <source>
        <dbReference type="Proteomes" id="UP000032289"/>
    </source>
</evidence>
<evidence type="ECO:0000313" key="4">
    <source>
        <dbReference type="EMBL" id="KIU23478.1"/>
    </source>
</evidence>
<keyword evidence="2" id="KW-0812">Transmembrane</keyword>
<evidence type="ECO:0000313" key="7">
    <source>
        <dbReference type="Proteomes" id="UP000244870"/>
    </source>
</evidence>
<feature type="compositionally biased region" description="Polar residues" evidence="1">
    <location>
        <begin position="66"/>
        <end position="78"/>
    </location>
</feature>
<protein>
    <submittedName>
        <fullName evidence="4">Uncharacterized protein</fullName>
    </submittedName>
</protein>
<evidence type="ECO:0000313" key="5">
    <source>
        <dbReference type="EMBL" id="TVV26715.1"/>
    </source>
</evidence>
<keyword evidence="2" id="KW-1133">Transmembrane helix</keyword>
<reference evidence="3 7" key="2">
    <citation type="submission" date="2017-04" db="EMBL/GenBank/DDBJ databases">
        <title>Weissella cibaria strain m2 complete genome.</title>
        <authorList>
            <person name="Pan Q."/>
            <person name="Tan M."/>
            <person name="Yao F."/>
            <person name="Su S."/>
        </authorList>
    </citation>
    <scope>NUCLEOTIDE SEQUENCE [LARGE SCALE GENOMIC DNA]</scope>
    <source>
        <strain evidence="3 7">M2</strain>
    </source>
</reference>
<dbReference type="PATRIC" id="fig|137591.24.peg.1458"/>
<gene>
    <name evidence="4" type="ORF">ab3b_01490</name>
    <name evidence="3" type="ORF">B6254_0322</name>
    <name evidence="5" type="ORF">FO435_01775</name>
</gene>
<proteinExistence type="predicted"/>
<dbReference type="AlphaFoldDB" id="A0A0D1JQE0"/>
<evidence type="ECO:0000256" key="2">
    <source>
        <dbReference type="SAM" id="Phobius"/>
    </source>
</evidence>
<evidence type="ECO:0000313" key="8">
    <source>
        <dbReference type="Proteomes" id="UP000320012"/>
    </source>
</evidence>
<evidence type="ECO:0000313" key="3">
    <source>
        <dbReference type="EMBL" id="AWF94756.1"/>
    </source>
</evidence>
<reference evidence="4 6" key="1">
    <citation type="journal article" date="2015" name="Microbiology (Mosc.)">
        <title>Genomics of the Weissella cibaria species with an examination of its metabolic traits.</title>
        <authorList>
            <person name="Lynch K.M."/>
            <person name="Lucid A."/>
            <person name="Arendt E.K."/>
            <person name="Sleator R.D."/>
            <person name="Lucey B."/>
            <person name="Coffey A."/>
        </authorList>
    </citation>
    <scope>NUCLEOTIDE SEQUENCE [LARGE SCALE GENOMIC DNA]</scope>
    <source>
        <strain evidence="4 6">AB3b</strain>
    </source>
</reference>
<dbReference type="RefSeq" id="WP_043941423.1">
    <property type="nucleotide sequence ID" value="NZ_CP020928.1"/>
</dbReference>